<dbReference type="EMBL" id="FN656885">
    <property type="protein sequence ID" value="CBY42119.1"/>
    <property type="molecule type" value="Genomic_DNA"/>
</dbReference>
<dbReference type="AlphaFoldDB" id="E4Z341"/>
<sequence length="464" mass="53547">MNILQNSCNLTKNKIIKLEKNKRSKFILKDRVLFSKDRLVLPDLLADEFIQYLHCITGHAGAKQLNHMVRKFYISNVQEKIRATTSSCPACIQIKPVKKLKPSMIKNRHFESVPFERTFMDLVDYGRADSSNKRYLLTCCDALTGFLDGHPLNNKTDKAVAAGILTLILRHGICEILVTDNGREFGPLCKQIFDRFGICHVTTTAYRSCSNGKIERQHREIHIQLKQMNANDRNWSQKWELSKYFLNNLPKTSLDMLSSNEALYGRAFHFPYKIGSQQEDGAKEPFIKALNNYIKELHPSIQAFQVQRYHKLLDKDRNSCPVLELGTKVLAWKPNIADGKLGTNWSGPYFVHKRISKDSYILKCTETSRIYRRHISLIRPLKTRIGNTTEFKKLQCLQNDDSENINDTHVEANDAENNEVNTSSENCELVKNQFHEISPLHDLQAPDEIKSPESQWSTRLRPRK</sequence>
<evidence type="ECO:0000256" key="2">
    <source>
        <dbReference type="SAM" id="MobiDB-lite"/>
    </source>
</evidence>
<reference evidence="4" key="1">
    <citation type="journal article" date="2010" name="Science">
        <title>Plasticity of animal genome architecture unmasked by rapid evolution of a pelagic tunicate.</title>
        <authorList>
            <person name="Denoeud F."/>
            <person name="Henriet S."/>
            <person name="Mungpakdee S."/>
            <person name="Aury J.M."/>
            <person name="Da Silva C."/>
            <person name="Brinkmann H."/>
            <person name="Mikhaleva J."/>
            <person name="Olsen L.C."/>
            <person name="Jubin C."/>
            <person name="Canestro C."/>
            <person name="Bouquet J.M."/>
            <person name="Danks G."/>
            <person name="Poulain J."/>
            <person name="Campsteijn C."/>
            <person name="Adamski M."/>
            <person name="Cross I."/>
            <person name="Yadetie F."/>
            <person name="Muffato M."/>
            <person name="Louis A."/>
            <person name="Butcher S."/>
            <person name="Tsagkogeorga G."/>
            <person name="Konrad A."/>
            <person name="Singh S."/>
            <person name="Jensen M.F."/>
            <person name="Cong E.H."/>
            <person name="Eikeseth-Otteraa H."/>
            <person name="Noel B."/>
            <person name="Anthouard V."/>
            <person name="Porcel B.M."/>
            <person name="Kachouri-Lafond R."/>
            <person name="Nishino A."/>
            <person name="Ugolini M."/>
            <person name="Chourrout P."/>
            <person name="Nishida H."/>
            <person name="Aasland R."/>
            <person name="Huzurbazar S."/>
            <person name="Westhof E."/>
            <person name="Delsuc F."/>
            <person name="Lehrach H."/>
            <person name="Reinhardt R."/>
            <person name="Weissenbach J."/>
            <person name="Roy S.W."/>
            <person name="Artiguenave F."/>
            <person name="Postlethwait J.H."/>
            <person name="Manak J.R."/>
            <person name="Thompson E.M."/>
            <person name="Jaillon O."/>
            <person name="Du Pasquier L."/>
            <person name="Boudinot P."/>
            <person name="Liberles D.A."/>
            <person name="Volff J.N."/>
            <person name="Philippe H."/>
            <person name="Lenhard B."/>
            <person name="Roest Crollius H."/>
            <person name="Wincker P."/>
            <person name="Chourrout D."/>
        </authorList>
    </citation>
    <scope>NUCLEOTIDE SEQUENCE [LARGE SCALE GENOMIC DNA]</scope>
</reference>
<feature type="region of interest" description="Disordered" evidence="2">
    <location>
        <begin position="440"/>
        <end position="464"/>
    </location>
</feature>
<dbReference type="InterPro" id="IPR012337">
    <property type="entry name" value="RNaseH-like_sf"/>
</dbReference>
<dbReference type="Proteomes" id="UP000011014">
    <property type="component" value="Unassembled WGS sequence"/>
</dbReference>
<dbReference type="PANTHER" id="PTHR37984">
    <property type="entry name" value="PROTEIN CBG26694"/>
    <property type="match status" value="1"/>
</dbReference>
<dbReference type="Pfam" id="PF17921">
    <property type="entry name" value="Integrase_H2C2"/>
    <property type="match status" value="1"/>
</dbReference>
<dbReference type="InterPro" id="IPR001584">
    <property type="entry name" value="Integrase_cat-core"/>
</dbReference>
<dbReference type="InterPro" id="IPR036397">
    <property type="entry name" value="RNaseH_sf"/>
</dbReference>
<dbReference type="GO" id="GO:0015074">
    <property type="term" value="P:DNA integration"/>
    <property type="evidence" value="ECO:0007669"/>
    <property type="project" value="InterPro"/>
</dbReference>
<proteinExistence type="predicted"/>
<dbReference type="InterPro" id="IPR041588">
    <property type="entry name" value="Integrase_H2C2"/>
</dbReference>
<name>E4Z341_OIKDI</name>
<gene>
    <name evidence="4" type="ORF">GSOID_T00025788001</name>
</gene>
<dbReference type="Gene3D" id="3.30.420.10">
    <property type="entry name" value="Ribonuclease H-like superfamily/Ribonuclease H"/>
    <property type="match status" value="1"/>
</dbReference>
<evidence type="ECO:0000259" key="3">
    <source>
        <dbReference type="PROSITE" id="PS50994"/>
    </source>
</evidence>
<accession>E4Z341</accession>
<feature type="domain" description="Integrase catalytic" evidence="3">
    <location>
        <begin position="110"/>
        <end position="267"/>
    </location>
</feature>
<dbReference type="PANTHER" id="PTHR37984:SF5">
    <property type="entry name" value="PROTEIN NYNRIN-LIKE"/>
    <property type="match status" value="1"/>
</dbReference>
<dbReference type="SUPFAM" id="SSF53098">
    <property type="entry name" value="Ribonuclease H-like"/>
    <property type="match status" value="1"/>
</dbReference>
<dbReference type="Gene3D" id="1.10.340.70">
    <property type="match status" value="1"/>
</dbReference>
<protein>
    <recommendedName>
        <fullName evidence="1">Gypsy retrotransposon integrase-like protein 1</fullName>
    </recommendedName>
</protein>
<evidence type="ECO:0000313" key="4">
    <source>
        <dbReference type="EMBL" id="CBY42119.1"/>
    </source>
</evidence>
<dbReference type="PROSITE" id="PS50994">
    <property type="entry name" value="INTEGRASE"/>
    <property type="match status" value="1"/>
</dbReference>
<dbReference type="InterPro" id="IPR050951">
    <property type="entry name" value="Retrovirus_Pol_polyprotein"/>
</dbReference>
<evidence type="ECO:0000256" key="1">
    <source>
        <dbReference type="ARBA" id="ARBA00039658"/>
    </source>
</evidence>
<dbReference type="GO" id="GO:0003676">
    <property type="term" value="F:nucleic acid binding"/>
    <property type="evidence" value="ECO:0007669"/>
    <property type="project" value="InterPro"/>
</dbReference>
<organism evidence="4">
    <name type="scientific">Oikopleura dioica</name>
    <name type="common">Tunicate</name>
    <dbReference type="NCBI Taxonomy" id="34765"/>
    <lineage>
        <taxon>Eukaryota</taxon>
        <taxon>Metazoa</taxon>
        <taxon>Chordata</taxon>
        <taxon>Tunicata</taxon>
        <taxon>Appendicularia</taxon>
        <taxon>Copelata</taxon>
        <taxon>Oikopleuridae</taxon>
        <taxon>Oikopleura</taxon>
    </lineage>
</organism>